<dbReference type="RefSeq" id="WP_134257483.1">
    <property type="nucleotide sequence ID" value="NZ_SNSG01000072.1"/>
</dbReference>
<proteinExistence type="predicted"/>
<dbReference type="EMBL" id="SNSQ01000068">
    <property type="protein sequence ID" value="TEU35300.1"/>
    <property type="molecule type" value="Genomic_DNA"/>
</dbReference>
<protein>
    <submittedName>
        <fullName evidence="1">Uncharacterized protein</fullName>
    </submittedName>
</protein>
<dbReference type="Proteomes" id="UP000298234">
    <property type="component" value="Unassembled WGS sequence"/>
</dbReference>
<dbReference type="AlphaFoldDB" id="A0AAX2RD91"/>
<evidence type="ECO:0000313" key="1">
    <source>
        <dbReference type="EMBL" id="TEU35300.1"/>
    </source>
</evidence>
<comment type="caution">
    <text evidence="1">The sequence shown here is derived from an EMBL/GenBank/DDBJ whole genome shotgun (WGS) entry which is preliminary data.</text>
</comment>
<reference evidence="1 2" key="1">
    <citation type="submission" date="2019-03" db="EMBL/GenBank/DDBJ databases">
        <title>Burkholderia cepacia outbreak.</title>
        <authorList>
            <person name="Farzana R."/>
            <person name="Walsh T.R."/>
        </authorList>
    </citation>
    <scope>NUCLEOTIDE SEQUENCE [LARGE SCALE GENOMIC DNA]</scope>
    <source>
        <strain evidence="2">d13</strain>
    </source>
</reference>
<dbReference type="InterPro" id="IPR043733">
    <property type="entry name" value="DUF5677"/>
</dbReference>
<organism evidence="1 2">
    <name type="scientific">Burkholderia cepacia</name>
    <name type="common">Pseudomonas cepacia</name>
    <dbReference type="NCBI Taxonomy" id="292"/>
    <lineage>
        <taxon>Bacteria</taxon>
        <taxon>Pseudomonadati</taxon>
        <taxon>Pseudomonadota</taxon>
        <taxon>Betaproteobacteria</taxon>
        <taxon>Burkholderiales</taxon>
        <taxon>Burkholderiaceae</taxon>
        <taxon>Burkholderia</taxon>
        <taxon>Burkholderia cepacia complex</taxon>
    </lineage>
</organism>
<accession>A0AAX2RD91</accession>
<gene>
    <name evidence="1" type="ORF">E3D37_37830</name>
</gene>
<evidence type="ECO:0000313" key="2">
    <source>
        <dbReference type="Proteomes" id="UP000298234"/>
    </source>
</evidence>
<name>A0AAX2RD91_BURCE</name>
<sequence>MQATGGTRVQLQLFVQARASGQATSDQQNQLGKADSAMTLRRDDFAAKGFLSPEIETERNLLREKLAESIAAVEAASDRVTARSFAADVSQFTEHEILAFSFWLRCLGACQGGMLLAERGMASEALVLVRSGFEFLFFGAALLVEPRIFASLANGHDFERRKQARDMIRAGSEAGHLTEEQIALLREVEEEGASTKAPISAFDAAETSGLGFLYASAYRGLSMMASHATIAGTDSVLETQPDGTIKAVFGPSMSNVQFALGLIQRCLETAEAHFAPLLGAPAH</sequence>
<dbReference type="Pfam" id="PF18928">
    <property type="entry name" value="DUF5677"/>
    <property type="match status" value="1"/>
</dbReference>